<accession>A0A4R7HV42</accession>
<feature type="domain" description="B12-binding" evidence="1">
    <location>
        <begin position="155"/>
        <end position="286"/>
    </location>
</feature>
<evidence type="ECO:0000313" key="2">
    <source>
        <dbReference type="EMBL" id="TDT14740.1"/>
    </source>
</evidence>
<sequence length="288" mass="30815">MTSPSDDLNLKQVAARLGVHYMTAYKYVRQGQLPAWRDGTNWRVDTAALERFEQRRNHPDAEIVPAVDVDWTDRLVAALLAHDEPMAWDLIERALAAGHDAAFCFLDMIGAALAEIDRRSGRGELGPAAWPAATVVAERLVARLGARFRRPGRRRGTVVLGAPAGEQHQLPISILADLVRLEGFDVVELGADVDPAVFADAAARAERLHAVGIGVTTVDQLDAASAAITAVRGVAPRVPIIVGGQAVRNDDVASVLEADGWAPDGRAAVRLLAHLPDPALTPDQPTKA</sequence>
<organism evidence="2 3">
    <name type="scientific">Ilumatobacter fluminis</name>
    <dbReference type="NCBI Taxonomy" id="467091"/>
    <lineage>
        <taxon>Bacteria</taxon>
        <taxon>Bacillati</taxon>
        <taxon>Actinomycetota</taxon>
        <taxon>Acidimicrobiia</taxon>
        <taxon>Acidimicrobiales</taxon>
        <taxon>Ilumatobacteraceae</taxon>
        <taxon>Ilumatobacter</taxon>
    </lineage>
</organism>
<evidence type="ECO:0000259" key="1">
    <source>
        <dbReference type="PROSITE" id="PS51332"/>
    </source>
</evidence>
<comment type="caution">
    <text evidence="2">The sequence shown here is derived from an EMBL/GenBank/DDBJ whole genome shotgun (WGS) entry which is preliminary data.</text>
</comment>
<dbReference type="Gene3D" id="1.10.1240.10">
    <property type="entry name" value="Methionine synthase domain"/>
    <property type="match status" value="1"/>
</dbReference>
<dbReference type="Pfam" id="PF02310">
    <property type="entry name" value="B12-binding"/>
    <property type="match status" value="1"/>
</dbReference>
<name>A0A4R7HV42_9ACTN</name>
<proteinExistence type="predicted"/>
<gene>
    <name evidence="2" type="ORF">BDK89_0296</name>
</gene>
<dbReference type="SUPFAM" id="SSF52242">
    <property type="entry name" value="Cobalamin (vitamin B12)-binding domain"/>
    <property type="match status" value="1"/>
</dbReference>
<dbReference type="InterPro" id="IPR010093">
    <property type="entry name" value="SinI_DNA-bd"/>
</dbReference>
<dbReference type="RefSeq" id="WP_133867260.1">
    <property type="nucleotide sequence ID" value="NZ_SOAU01000001.1"/>
</dbReference>
<dbReference type="InterPro" id="IPR006158">
    <property type="entry name" value="Cobalamin-bd"/>
</dbReference>
<protein>
    <submittedName>
        <fullName evidence="2">Excisionase family DNA binding protein</fullName>
    </submittedName>
</protein>
<dbReference type="Pfam" id="PF02607">
    <property type="entry name" value="B12-binding_2"/>
    <property type="match status" value="1"/>
</dbReference>
<dbReference type="InterPro" id="IPR009061">
    <property type="entry name" value="DNA-bd_dom_put_sf"/>
</dbReference>
<dbReference type="InterPro" id="IPR036724">
    <property type="entry name" value="Cobalamin-bd_sf"/>
</dbReference>
<dbReference type="GO" id="GO:0046872">
    <property type="term" value="F:metal ion binding"/>
    <property type="evidence" value="ECO:0007669"/>
    <property type="project" value="InterPro"/>
</dbReference>
<dbReference type="GO" id="GO:0031419">
    <property type="term" value="F:cobalamin binding"/>
    <property type="evidence" value="ECO:0007669"/>
    <property type="project" value="InterPro"/>
</dbReference>
<dbReference type="PROSITE" id="PS51332">
    <property type="entry name" value="B12_BINDING"/>
    <property type="match status" value="1"/>
</dbReference>
<dbReference type="EMBL" id="SOAU01000001">
    <property type="protein sequence ID" value="TDT14740.1"/>
    <property type="molecule type" value="Genomic_DNA"/>
</dbReference>
<evidence type="ECO:0000313" key="3">
    <source>
        <dbReference type="Proteomes" id="UP000294558"/>
    </source>
</evidence>
<dbReference type="AlphaFoldDB" id="A0A4R7HV42"/>
<dbReference type="Proteomes" id="UP000294558">
    <property type="component" value="Unassembled WGS sequence"/>
</dbReference>
<dbReference type="Pfam" id="PF12728">
    <property type="entry name" value="HTH_17"/>
    <property type="match status" value="1"/>
</dbReference>
<keyword evidence="3" id="KW-1185">Reference proteome</keyword>
<dbReference type="InterPro" id="IPR003759">
    <property type="entry name" value="Cbl-bd_cap"/>
</dbReference>
<dbReference type="InterPro" id="IPR036594">
    <property type="entry name" value="Meth_synthase_dom"/>
</dbReference>
<dbReference type="GO" id="GO:0003677">
    <property type="term" value="F:DNA binding"/>
    <property type="evidence" value="ECO:0007669"/>
    <property type="project" value="InterPro"/>
</dbReference>
<dbReference type="SUPFAM" id="SSF46955">
    <property type="entry name" value="Putative DNA-binding domain"/>
    <property type="match status" value="1"/>
</dbReference>
<dbReference type="InterPro" id="IPR041657">
    <property type="entry name" value="HTH_17"/>
</dbReference>
<reference evidence="2 3" key="1">
    <citation type="submission" date="2019-03" db="EMBL/GenBank/DDBJ databases">
        <title>Sequencing the genomes of 1000 actinobacteria strains.</title>
        <authorList>
            <person name="Klenk H.-P."/>
        </authorList>
    </citation>
    <scope>NUCLEOTIDE SEQUENCE [LARGE SCALE GENOMIC DNA]</scope>
    <source>
        <strain evidence="2 3">DSM 18936</strain>
    </source>
</reference>
<dbReference type="Gene3D" id="3.40.50.280">
    <property type="entry name" value="Cobalamin-binding domain"/>
    <property type="match status" value="1"/>
</dbReference>
<dbReference type="NCBIfam" id="TIGR01764">
    <property type="entry name" value="excise"/>
    <property type="match status" value="1"/>
</dbReference>
<dbReference type="OrthoDB" id="3782345at2"/>